<protein>
    <recommendedName>
        <fullName evidence="3">Uracil DNA glycosylase superfamily protein</fullName>
    </recommendedName>
</protein>
<dbReference type="EMBL" id="FOFU01000002">
    <property type="protein sequence ID" value="SEQ04635.1"/>
    <property type="molecule type" value="Genomic_DNA"/>
</dbReference>
<name>A0A1H9CTX9_9SPIR</name>
<dbReference type="Proteomes" id="UP000182360">
    <property type="component" value="Unassembled WGS sequence"/>
</dbReference>
<organism evidence="1 2">
    <name type="scientific">Treponema bryantii</name>
    <dbReference type="NCBI Taxonomy" id="163"/>
    <lineage>
        <taxon>Bacteria</taxon>
        <taxon>Pseudomonadati</taxon>
        <taxon>Spirochaetota</taxon>
        <taxon>Spirochaetia</taxon>
        <taxon>Spirochaetales</taxon>
        <taxon>Treponemataceae</taxon>
        <taxon>Treponema</taxon>
    </lineage>
</organism>
<reference evidence="1 2" key="1">
    <citation type="submission" date="2016-10" db="EMBL/GenBank/DDBJ databases">
        <authorList>
            <person name="de Groot N.N."/>
        </authorList>
    </citation>
    <scope>NUCLEOTIDE SEQUENCE [LARGE SCALE GENOMIC DNA]</scope>
    <source>
        <strain evidence="1 2">B25</strain>
    </source>
</reference>
<gene>
    <name evidence="1" type="ORF">SAMN04487977_102306</name>
</gene>
<evidence type="ECO:0000313" key="1">
    <source>
        <dbReference type="EMBL" id="SEQ04635.1"/>
    </source>
</evidence>
<accession>A0A1H9CTX9</accession>
<sequence>MTEEQWKYFCDFNKEFKQKIEEWKASAPELTRLQQEAARIAKTPDYPFETTVVYNRSLDDITPEDDIKLIVIGDNPGKDEQLAKNNRYLVGQAGKIAEGYFRRNSELGVDFRKNVIILNKTPVHSAKTAQLKTISKQGGPSIAELIKESQIWMAEKTAALHAALGTELWLVGYSELKEKGMFCQYRDTLRNALAENPAAWNRVYVFQHFSMNRFPIDLTDFIKANKKENAPLESNIHELGVLHRKEIFSI</sequence>
<dbReference type="RefSeq" id="WP_074641416.1">
    <property type="nucleotide sequence ID" value="NZ_FOFU01000002.1"/>
</dbReference>
<evidence type="ECO:0008006" key="3">
    <source>
        <dbReference type="Google" id="ProtNLM"/>
    </source>
</evidence>
<dbReference type="OrthoDB" id="357352at2"/>
<evidence type="ECO:0000313" key="2">
    <source>
        <dbReference type="Proteomes" id="UP000182360"/>
    </source>
</evidence>
<proteinExistence type="predicted"/>
<keyword evidence="2" id="KW-1185">Reference proteome</keyword>
<dbReference type="AlphaFoldDB" id="A0A1H9CTX9"/>